<dbReference type="KEGG" id="pfi:PFC_06575"/>
<proteinExistence type="predicted"/>
<name>I6UQP6_9EURY</name>
<dbReference type="EMBL" id="CP003685">
    <property type="protein sequence ID" value="AFN04251.1"/>
    <property type="molecule type" value="Genomic_DNA"/>
</dbReference>
<dbReference type="AlphaFoldDB" id="I6UQP6"/>
<evidence type="ECO:0000313" key="2">
    <source>
        <dbReference type="Proteomes" id="UP000006216"/>
    </source>
</evidence>
<sequence length="90" mass="10499">MTHIFPEINSISSLLLLYNGRVLANIHDRTIKKVIGFEAIFRDRVIRNDIKMLIELIRKGDEPLEIRGITIEDYAMNLIKGMMKFARPEE</sequence>
<dbReference type="HOGENOM" id="CLU_2433985_0_0_2"/>
<evidence type="ECO:0000313" key="1">
    <source>
        <dbReference type="EMBL" id="AFN04251.1"/>
    </source>
</evidence>
<reference evidence="1 2" key="1">
    <citation type="journal article" date="2012" name="J. Bacteriol.">
        <title>Genome Sequencing of a Genetically-Tractable Pyrococcus furiosus Strain Reveals a Highly Dynamic Genome.</title>
        <authorList>
            <person name="Bridger S.L."/>
            <person name="Lancaster W.A."/>
            <person name="Poole F.L.II."/>
            <person name="Schut G.J."/>
            <person name="Adams M.W."/>
        </authorList>
    </citation>
    <scope>NUCLEOTIDE SEQUENCE [LARGE SCALE GENOMIC DNA]</scope>
    <source>
        <strain evidence="1 2">COM1</strain>
    </source>
</reference>
<dbReference type="PATRIC" id="fig|1185654.4.peg.1333"/>
<gene>
    <name evidence="1" type="ORF">PFC_06575</name>
</gene>
<organism evidence="2">
    <name type="scientific">Pyrococcus furiosus COM1</name>
    <dbReference type="NCBI Taxonomy" id="1185654"/>
    <lineage>
        <taxon>Archaea</taxon>
        <taxon>Methanobacteriati</taxon>
        <taxon>Methanobacteriota</taxon>
        <taxon>Thermococci</taxon>
        <taxon>Thermococcales</taxon>
        <taxon>Thermococcaceae</taxon>
        <taxon>Pyrococcus</taxon>
    </lineage>
</organism>
<accession>I6UQP6</accession>
<dbReference type="Proteomes" id="UP000006216">
    <property type="component" value="Chromosome"/>
</dbReference>
<protein>
    <submittedName>
        <fullName evidence="1">Uncharacterized protein</fullName>
    </submittedName>
</protein>